<protein>
    <recommendedName>
        <fullName evidence="4">DUF4369 domain-containing protein</fullName>
    </recommendedName>
</protein>
<evidence type="ECO:0000313" key="3">
    <source>
        <dbReference type="Proteomes" id="UP000191112"/>
    </source>
</evidence>
<gene>
    <name evidence="2" type="ORF">SAMN05660477_02125</name>
</gene>
<evidence type="ECO:0000256" key="1">
    <source>
        <dbReference type="SAM" id="SignalP"/>
    </source>
</evidence>
<keyword evidence="1" id="KW-0732">Signal</keyword>
<organism evidence="2 3">
    <name type="scientific">Soonwooa buanensis</name>
    <dbReference type="NCBI Taxonomy" id="619805"/>
    <lineage>
        <taxon>Bacteria</taxon>
        <taxon>Pseudomonadati</taxon>
        <taxon>Bacteroidota</taxon>
        <taxon>Flavobacteriia</taxon>
        <taxon>Flavobacteriales</taxon>
        <taxon>Weeksellaceae</taxon>
        <taxon>Chryseobacterium group</taxon>
        <taxon>Soonwooa</taxon>
    </lineage>
</organism>
<dbReference type="RefSeq" id="WP_079667347.1">
    <property type="nucleotide sequence ID" value="NZ_FUYZ01000007.1"/>
</dbReference>
<proteinExistence type="predicted"/>
<accession>A0A1T5FLE8</accession>
<dbReference type="AlphaFoldDB" id="A0A1T5FLE8"/>
<evidence type="ECO:0000313" key="2">
    <source>
        <dbReference type="EMBL" id="SKB96975.1"/>
    </source>
</evidence>
<reference evidence="2 3" key="1">
    <citation type="submission" date="2017-02" db="EMBL/GenBank/DDBJ databases">
        <authorList>
            <person name="Peterson S.W."/>
        </authorList>
    </citation>
    <scope>NUCLEOTIDE SEQUENCE [LARGE SCALE GENOMIC DNA]</scope>
    <source>
        <strain evidence="2 3">DSM 22323</strain>
    </source>
</reference>
<keyword evidence="3" id="KW-1185">Reference proteome</keyword>
<evidence type="ECO:0008006" key="4">
    <source>
        <dbReference type="Google" id="ProtNLM"/>
    </source>
</evidence>
<dbReference type="EMBL" id="FUYZ01000007">
    <property type="protein sequence ID" value="SKB96975.1"/>
    <property type="molecule type" value="Genomic_DNA"/>
</dbReference>
<feature type="signal peptide" evidence="1">
    <location>
        <begin position="1"/>
        <end position="18"/>
    </location>
</feature>
<feature type="chain" id="PRO_5012007241" description="DUF4369 domain-containing protein" evidence="1">
    <location>
        <begin position="19"/>
        <end position="263"/>
    </location>
</feature>
<name>A0A1T5FLE8_9FLAO</name>
<dbReference type="OrthoDB" id="1271345at2"/>
<sequence length="263" mass="30156">MKQLLLLFITIFSFSLKAQTYNGEIYLRDHSNLFLNQFYVTNLNTQNTVLADYNGNFSIPAKSGDVIRFTSIITDRKDITLTNELLALNKNFVELSIAYYEIQEVVVSAFKASGNLRKDVTSLKSTDKSYELRKVIGLPAPKGDGTSPQESLLGFRDGGYSLSISSLYDMLSGEAKKKKRLYEYEKMEKSISGIQKYFGDDYFTRLKIPKEFIPNFLQFIYSSDNISYLTEAGNYEAVKPYIERYLPVYQRRLRNSHMADANP</sequence>
<dbReference type="Proteomes" id="UP000191112">
    <property type="component" value="Unassembled WGS sequence"/>
</dbReference>
<dbReference type="STRING" id="619805.SAMN05660477_02125"/>